<sequence length="116" mass="13435">MASKNIDYSTLNRRQLFHLLNSTEKKMIEAELIYKKAEKNLNKIKTEQYLIGQALLGKFDETQAVKEPCNLCEQIKDKDYSQETIQALQDAENGENLETITDFNSYIDERKKSLGL</sequence>
<name>A0A1A9HA56_HELPX</name>
<evidence type="ECO:0000313" key="3">
    <source>
        <dbReference type="Proteomes" id="UP000078049"/>
    </source>
</evidence>
<dbReference type="AlphaFoldDB" id="A0A1A9HA56"/>
<accession>A0A1A9HA56</accession>
<reference evidence="2 3" key="1">
    <citation type="submission" date="2014-04" db="EMBL/GenBank/DDBJ databases">
        <title>Detecting global and local adaptation in a worldwide sample of Helicobacter pylori genomes.</title>
        <authorList>
            <person name="Montano V."/>
            <person name="Didelot X."/>
            <person name="Foll M."/>
            <person name="Linz B."/>
            <person name="Reinhardt R."/>
            <person name="Suerbaum S."/>
            <person name="Moodley Y."/>
            <person name="Jensen J.D."/>
        </authorList>
    </citation>
    <scope>NUCLEOTIDE SEQUENCE [LARGE SCALE GENOMIC DNA]</scope>
    <source>
        <strain evidence="3">ausabrJ05</strain>
    </source>
</reference>
<dbReference type="PATRIC" id="fig|210.2440.peg.1499"/>
<evidence type="ECO:0000256" key="1">
    <source>
        <dbReference type="SAM" id="Coils"/>
    </source>
</evidence>
<organism evidence="2 3">
    <name type="scientific">Helicobacter pylori</name>
    <name type="common">Campylobacter pylori</name>
    <dbReference type="NCBI Taxonomy" id="210"/>
    <lineage>
        <taxon>Bacteria</taxon>
        <taxon>Pseudomonadati</taxon>
        <taxon>Campylobacterota</taxon>
        <taxon>Epsilonproteobacteria</taxon>
        <taxon>Campylobacterales</taxon>
        <taxon>Helicobacteraceae</taxon>
        <taxon>Helicobacter</taxon>
    </lineage>
</organism>
<proteinExistence type="predicted"/>
<keyword evidence="1" id="KW-0175">Coiled coil</keyword>
<dbReference type="RefSeq" id="WP_064438193.1">
    <property type="nucleotide sequence ID" value="NZ_CP011485.1"/>
</dbReference>
<protein>
    <submittedName>
        <fullName evidence="2">Uncharacterized protein</fullName>
    </submittedName>
</protein>
<dbReference type="EMBL" id="CP011485">
    <property type="protein sequence ID" value="ANH47579.1"/>
    <property type="molecule type" value="Genomic_DNA"/>
</dbReference>
<gene>
    <name evidence="2" type="ORF">AA973_07310</name>
</gene>
<feature type="coiled-coil region" evidence="1">
    <location>
        <begin position="20"/>
        <end position="47"/>
    </location>
</feature>
<dbReference type="Proteomes" id="UP000078049">
    <property type="component" value="Chromosome"/>
</dbReference>
<evidence type="ECO:0000313" key="2">
    <source>
        <dbReference type="EMBL" id="ANH47579.1"/>
    </source>
</evidence>